<comment type="caution">
    <text evidence="11">Lacks conserved residue(s) required for the propagation of feature annotation.</text>
</comment>
<keyword evidence="3 11" id="KW-1003">Cell membrane</keyword>
<feature type="domain" description="SecDF P1 head subdomain" evidence="15">
    <location>
        <begin position="285"/>
        <end position="401"/>
    </location>
</feature>
<dbReference type="InterPro" id="IPR055344">
    <property type="entry name" value="SecD_SecF_C_bact"/>
</dbReference>
<feature type="transmembrane region" description="Helical" evidence="11">
    <location>
        <begin position="423"/>
        <end position="442"/>
    </location>
</feature>
<dbReference type="InterPro" id="IPR048634">
    <property type="entry name" value="SecD_SecF_C"/>
</dbReference>
<dbReference type="AlphaFoldDB" id="R9PPA3"/>
<feature type="transmembrane region" description="Helical" evidence="11">
    <location>
        <begin position="519"/>
        <end position="542"/>
    </location>
</feature>
<keyword evidence="6 11" id="KW-1133">Transmembrane helix</keyword>
<evidence type="ECO:0000256" key="3">
    <source>
        <dbReference type="ARBA" id="ARBA00022475"/>
    </source>
</evidence>
<dbReference type="Gene3D" id="1.20.1640.10">
    <property type="entry name" value="Multidrug efflux transporter AcrB transmembrane domain"/>
    <property type="match status" value="1"/>
</dbReference>
<feature type="domain" description="Protein translocase subunit SecDF P1" evidence="14">
    <location>
        <begin position="217"/>
        <end position="274"/>
    </location>
</feature>
<keyword evidence="4 11" id="KW-0812">Transmembrane</keyword>
<keyword evidence="2 11" id="KW-0813">Transport</keyword>
<dbReference type="SUPFAM" id="SSF82866">
    <property type="entry name" value="Multidrug efflux transporter AcrB transmembrane domain"/>
    <property type="match status" value="1"/>
</dbReference>
<dbReference type="Pfam" id="PF13721">
    <property type="entry name" value="SecD-TM1"/>
    <property type="match status" value="1"/>
</dbReference>
<dbReference type="GO" id="GO:0005886">
    <property type="term" value="C:plasma membrane"/>
    <property type="evidence" value="ECO:0007669"/>
    <property type="project" value="UniProtKB-SubCell"/>
</dbReference>
<comment type="subunit">
    <text evidence="11">Forms a complex with SecF. Part of the essential Sec protein translocation apparatus which comprises SecA, SecYEG and auxiliary proteins SecDF-YajC and YidC.</text>
</comment>
<evidence type="ECO:0000256" key="2">
    <source>
        <dbReference type="ARBA" id="ARBA00022448"/>
    </source>
</evidence>
<dbReference type="NCBIfam" id="TIGR00916">
    <property type="entry name" value="2A0604s01"/>
    <property type="match status" value="1"/>
</dbReference>
<evidence type="ECO:0000256" key="7">
    <source>
        <dbReference type="ARBA" id="ARBA00023010"/>
    </source>
</evidence>
<dbReference type="EMBL" id="BARX01000023">
    <property type="protein sequence ID" value="GAD03140.1"/>
    <property type="molecule type" value="Genomic_DNA"/>
</dbReference>
<sequence>MVILISLGFLMLNALPNIYAERPVIKVSTNTQAASGELVGTQLYQWLNEEGIEISFAEISDSQATLTLASASEQQHAQAVLNKHLGEHAEVVIAMQSSGPAWLARLGLSPLQLGLDLRGGVQFLLEVDTQQAINESLAQQRGELNTLLRTQDARGARVLSNEQQQLELSFPARVAEQTMAALNAFQSNFPEHEVRQQQAGLFTINLAGNQDFHQALMMQNLQTLRDRVAALGITEAVVQRQGHNFIRIELPGVQDPAQAKRVIGATATISFHALSANGDVHQNVSGEPVGIDTRPILTGQKITNASAQFGEFGMPEVLINLDSAGGNRMSDFSRQNIGQPMATLYTEYLENDAGVLERHSKVISVATIQAHLGSRFTITGMDSVQATQELALLLKAGSLSAPISIVEERLLGPSLGEQNISNGFAALALGMGLMLAFMLVWYRGLGLIANIALVLNLVCLIGLLSLVPGAVLTLPGIAGLVLTIGMATDTNVLIFERIKEERRRGLSEEMAVHHGYKNAFSTIFDANFTSLIIAAILFSVGFGPIKGFAITFGLGLLTSVFTGVYVSRSLVNLQLAWRRKAALRQLQELAS</sequence>
<dbReference type="Gene3D" id="3.30.70.3400">
    <property type="match status" value="2"/>
</dbReference>
<evidence type="ECO:0000259" key="14">
    <source>
        <dbReference type="Pfam" id="PF21760"/>
    </source>
</evidence>
<dbReference type="Pfam" id="PF02355">
    <property type="entry name" value="SecD_SecF_C"/>
    <property type="match status" value="1"/>
</dbReference>
<dbReference type="GO" id="GO:0006605">
    <property type="term" value="P:protein targeting"/>
    <property type="evidence" value="ECO:0007669"/>
    <property type="project" value="UniProtKB-UniRule"/>
</dbReference>
<dbReference type="Pfam" id="PF21760">
    <property type="entry name" value="SecD_1st"/>
    <property type="match status" value="1"/>
</dbReference>
<dbReference type="InterPro" id="IPR048631">
    <property type="entry name" value="SecD_1st"/>
</dbReference>
<comment type="similarity">
    <text evidence="9 11">Belongs to the SecD/SecF family. SecD subfamily.</text>
</comment>
<name>R9PPA3_AGAAL</name>
<dbReference type="InterPro" id="IPR022813">
    <property type="entry name" value="SecD/SecF_arch_bac"/>
</dbReference>
<evidence type="ECO:0000256" key="5">
    <source>
        <dbReference type="ARBA" id="ARBA00022927"/>
    </source>
</evidence>
<evidence type="ECO:0000313" key="17">
    <source>
        <dbReference type="Proteomes" id="UP000014461"/>
    </source>
</evidence>
<gene>
    <name evidence="11" type="primary">secD</name>
    <name evidence="16" type="ORF">AALB_3220</name>
</gene>
<dbReference type="NCBIfam" id="TIGR01129">
    <property type="entry name" value="secD"/>
    <property type="match status" value="1"/>
</dbReference>
<dbReference type="InterPro" id="IPR022646">
    <property type="entry name" value="SecD/SecF_CS"/>
</dbReference>
<evidence type="ECO:0000256" key="9">
    <source>
        <dbReference type="ARBA" id="ARBA00060774"/>
    </source>
</evidence>
<keyword evidence="8 11" id="KW-0472">Membrane</keyword>
<evidence type="ECO:0000256" key="6">
    <source>
        <dbReference type="ARBA" id="ARBA00022989"/>
    </source>
</evidence>
<feature type="transmembrane region" description="Helical" evidence="11">
    <location>
        <begin position="449"/>
        <end position="471"/>
    </location>
</feature>
<dbReference type="GO" id="GO:0015450">
    <property type="term" value="F:protein-transporting ATPase activity"/>
    <property type="evidence" value="ECO:0007669"/>
    <property type="project" value="InterPro"/>
</dbReference>
<evidence type="ECO:0000256" key="4">
    <source>
        <dbReference type="ARBA" id="ARBA00022692"/>
    </source>
</evidence>
<dbReference type="Gene3D" id="3.30.1360.200">
    <property type="match status" value="1"/>
</dbReference>
<dbReference type="GO" id="GO:0043952">
    <property type="term" value="P:protein transport by the Sec complex"/>
    <property type="evidence" value="ECO:0007669"/>
    <property type="project" value="UniProtKB-UniRule"/>
</dbReference>
<evidence type="ECO:0000259" key="12">
    <source>
        <dbReference type="Pfam" id="PF02355"/>
    </source>
</evidence>
<dbReference type="FunFam" id="1.20.1640.10:FF:000004">
    <property type="entry name" value="Protein translocase subunit SecD"/>
    <property type="match status" value="1"/>
</dbReference>
<dbReference type="STRING" id="1331007.AALB_3220"/>
<comment type="function">
    <text evidence="11">Part of the Sec protein translocase complex. Interacts with the SecYEG preprotein conducting channel. SecDF uses the proton motive force (PMF) to complete protein translocation after the ATP-dependent function of SecA.</text>
</comment>
<comment type="caution">
    <text evidence="16">The sequence shown here is derived from an EMBL/GenBank/DDBJ whole genome shotgun (WGS) entry which is preliminary data.</text>
</comment>
<evidence type="ECO:0000256" key="10">
    <source>
        <dbReference type="ARBA" id="ARBA00068220"/>
    </source>
</evidence>
<organism evidence="16 17">
    <name type="scientific">Agarivorans albus MKT 106</name>
    <dbReference type="NCBI Taxonomy" id="1331007"/>
    <lineage>
        <taxon>Bacteria</taxon>
        <taxon>Pseudomonadati</taxon>
        <taxon>Pseudomonadota</taxon>
        <taxon>Gammaproteobacteria</taxon>
        <taxon>Alteromonadales</taxon>
        <taxon>Alteromonadaceae</taxon>
        <taxon>Agarivorans</taxon>
    </lineage>
</organism>
<protein>
    <recommendedName>
        <fullName evidence="10 11">Protein translocase subunit SecD</fullName>
    </recommendedName>
</protein>
<dbReference type="FunFam" id="3.30.1360.200:FF:000001">
    <property type="entry name" value="Protein translocase subunit SecD"/>
    <property type="match status" value="1"/>
</dbReference>
<proteinExistence type="inferred from homology"/>
<dbReference type="HAMAP" id="MF_01463_B">
    <property type="entry name" value="SecD_B"/>
    <property type="match status" value="1"/>
</dbReference>
<feature type="transmembrane region" description="Helical" evidence="11">
    <location>
        <begin position="548"/>
        <end position="571"/>
    </location>
</feature>
<feature type="domain" description="SecD export protein N-terminal TM" evidence="13">
    <location>
        <begin position="2"/>
        <end position="91"/>
    </location>
</feature>
<evidence type="ECO:0000256" key="8">
    <source>
        <dbReference type="ARBA" id="ARBA00023136"/>
    </source>
</evidence>
<dbReference type="InterPro" id="IPR054384">
    <property type="entry name" value="SecDF_P1_head"/>
</dbReference>
<keyword evidence="7 11" id="KW-0811">Translocation</keyword>
<evidence type="ECO:0000259" key="13">
    <source>
        <dbReference type="Pfam" id="PF13721"/>
    </source>
</evidence>
<feature type="transmembrane region" description="Helical" evidence="11">
    <location>
        <begin position="477"/>
        <end position="498"/>
    </location>
</feature>
<comment type="subcellular location">
    <subcellularLocation>
        <location evidence="1 11">Cell membrane</location>
        <topology evidence="1 11">Multi-pass membrane protein</topology>
    </subcellularLocation>
</comment>
<dbReference type="Pfam" id="PF22599">
    <property type="entry name" value="SecDF_P1_head"/>
    <property type="match status" value="1"/>
</dbReference>
<dbReference type="PANTHER" id="PTHR30081:SF13">
    <property type="entry name" value="PROTEIN TRANSLOCASE SUBUNIT SECD"/>
    <property type="match status" value="1"/>
</dbReference>
<evidence type="ECO:0000313" key="16">
    <source>
        <dbReference type="EMBL" id="GAD03140.1"/>
    </source>
</evidence>
<accession>R9PPA3</accession>
<dbReference type="GO" id="GO:0065002">
    <property type="term" value="P:intracellular protein transmembrane transport"/>
    <property type="evidence" value="ECO:0007669"/>
    <property type="project" value="UniProtKB-UniRule"/>
</dbReference>
<dbReference type="InterPro" id="IPR027398">
    <property type="entry name" value="SecD-TM"/>
</dbReference>
<feature type="domain" description="Protein export membrane protein SecD/SecF C-terminal" evidence="12">
    <location>
        <begin position="403"/>
        <end position="571"/>
    </location>
</feature>
<evidence type="ECO:0000259" key="15">
    <source>
        <dbReference type="Pfam" id="PF22599"/>
    </source>
</evidence>
<evidence type="ECO:0000256" key="11">
    <source>
        <dbReference type="HAMAP-Rule" id="MF_01463"/>
    </source>
</evidence>
<dbReference type="Pfam" id="PF07549">
    <property type="entry name" value="Sec_GG"/>
    <property type="match status" value="1"/>
</dbReference>
<dbReference type="Proteomes" id="UP000014461">
    <property type="component" value="Unassembled WGS sequence"/>
</dbReference>
<keyword evidence="5 11" id="KW-0653">Protein transport</keyword>
<dbReference type="PANTHER" id="PTHR30081">
    <property type="entry name" value="PROTEIN-EXPORT MEMBRANE PROTEIN SEC"/>
    <property type="match status" value="1"/>
</dbReference>
<dbReference type="InterPro" id="IPR005791">
    <property type="entry name" value="SecD"/>
</dbReference>
<keyword evidence="17" id="KW-1185">Reference proteome</keyword>
<reference evidence="16" key="1">
    <citation type="journal article" date="2013" name="Genome Announc.">
        <title>Draft Genome Sequence of Agarivorans albus Strain MKT 106T, an Agarolytic Marine Bacterium.</title>
        <authorList>
            <person name="Yasuike M."/>
            <person name="Nakamura Y."/>
            <person name="Kai W."/>
            <person name="Fujiwara A."/>
            <person name="Fukui Y."/>
            <person name="Satomi M."/>
            <person name="Sano M."/>
        </authorList>
    </citation>
    <scope>NUCLEOTIDE SEQUENCE [LARGE SCALE GENOMIC DNA]</scope>
</reference>
<evidence type="ECO:0000256" key="1">
    <source>
        <dbReference type="ARBA" id="ARBA00004651"/>
    </source>
</evidence>